<proteinExistence type="predicted"/>
<dbReference type="InterPro" id="IPR050133">
    <property type="entry name" value="NqrDE/RnfAE_oxidrdctase"/>
</dbReference>
<feature type="transmembrane region" description="Helical" evidence="9">
    <location>
        <begin position="130"/>
        <end position="154"/>
    </location>
</feature>
<reference evidence="10 11" key="1">
    <citation type="submission" date="2019-02" db="EMBL/GenBank/DDBJ databases">
        <title>Prokaryotic population dynamics and viral predation in marine succession experiment using metagenomics: the confinement effect.</title>
        <authorList>
            <person name="Haro-Moreno J.M."/>
            <person name="Rodriguez-Valera F."/>
            <person name="Lopez-Perez M."/>
        </authorList>
    </citation>
    <scope>NUCLEOTIDE SEQUENCE [LARGE SCALE GENOMIC DNA]</scope>
    <source>
        <strain evidence="10">MED-G157</strain>
    </source>
</reference>
<feature type="transmembrane region" description="Helical" evidence="9">
    <location>
        <begin position="99"/>
        <end position="124"/>
    </location>
</feature>
<dbReference type="GO" id="GO:0005886">
    <property type="term" value="C:plasma membrane"/>
    <property type="evidence" value="ECO:0007669"/>
    <property type="project" value="TreeGrafter"/>
</dbReference>
<dbReference type="PANTHER" id="PTHR30335:SF0">
    <property type="entry name" value="ION-TRANSLOCATING OXIDOREDUCTASE COMPLEX SUBUNIT A"/>
    <property type="match status" value="1"/>
</dbReference>
<dbReference type="GO" id="GO:0022900">
    <property type="term" value="P:electron transport chain"/>
    <property type="evidence" value="ECO:0007669"/>
    <property type="project" value="InterPro"/>
</dbReference>
<dbReference type="PIRSF" id="PIRSF006102">
    <property type="entry name" value="NQR_DE"/>
    <property type="match status" value="1"/>
</dbReference>
<evidence type="ECO:0000256" key="9">
    <source>
        <dbReference type="SAM" id="Phobius"/>
    </source>
</evidence>
<evidence type="ECO:0000256" key="1">
    <source>
        <dbReference type="ARBA" id="ARBA00004127"/>
    </source>
</evidence>
<protein>
    <submittedName>
        <fullName evidence="10">Electron transport complex subunit RsxA</fullName>
    </submittedName>
</protein>
<evidence type="ECO:0000256" key="2">
    <source>
        <dbReference type="ARBA" id="ARBA00022448"/>
    </source>
</evidence>
<evidence type="ECO:0000256" key="7">
    <source>
        <dbReference type="ARBA" id="ARBA00022989"/>
    </source>
</evidence>
<evidence type="ECO:0000256" key="3">
    <source>
        <dbReference type="ARBA" id="ARBA00022519"/>
    </source>
</evidence>
<comment type="caution">
    <text evidence="10">The sequence shown here is derived from an EMBL/GenBank/DDBJ whole genome shotgun (WGS) entry which is preliminary data.</text>
</comment>
<dbReference type="PANTHER" id="PTHR30335">
    <property type="entry name" value="INTEGRAL MEMBRANE PROTEIN OF SOXR-REDUCING COMPLEX"/>
    <property type="match status" value="1"/>
</dbReference>
<dbReference type="InterPro" id="IPR003667">
    <property type="entry name" value="NqrDE/RnfAE"/>
</dbReference>
<keyword evidence="4 9" id="KW-0812">Transmembrane</keyword>
<keyword evidence="3" id="KW-1003">Cell membrane</keyword>
<dbReference type="AlphaFoldDB" id="A0A520S1B0"/>
<comment type="subcellular location">
    <subcellularLocation>
        <location evidence="1">Endomembrane system</location>
        <topology evidence="1">Multi-pass membrane protein</topology>
    </subcellularLocation>
</comment>
<evidence type="ECO:0000256" key="5">
    <source>
        <dbReference type="ARBA" id="ARBA00022967"/>
    </source>
</evidence>
<dbReference type="EMBL" id="SHAG01000015">
    <property type="protein sequence ID" value="RZO76249.1"/>
    <property type="molecule type" value="Genomic_DNA"/>
</dbReference>
<sequence length="191" mass="20659">MNEAVAILLTTIFVNNFVTIQFLGIRPLLGASQKIDSATGMIFATTFVLTLASAASFTVESYILRPLDLQYLRIIVLIIIIASLVQFFELIIQTTHPRLHAMLVTFVPLITTNCAVLGVALINIRETNSFINSVVFGFGAAIGYSLVLIIFTAIQGQQRNSAIPRVFRGAAISMITAGLLSLAFMGFTGIS</sequence>
<keyword evidence="7 9" id="KW-1133">Transmembrane helix</keyword>
<feature type="transmembrane region" description="Helical" evidence="9">
    <location>
        <begin position="166"/>
        <end position="190"/>
    </location>
</feature>
<keyword evidence="6" id="KW-0249">Electron transport</keyword>
<dbReference type="NCBIfam" id="NF003481">
    <property type="entry name" value="PRK05151.1"/>
    <property type="match status" value="1"/>
</dbReference>
<evidence type="ECO:0000256" key="8">
    <source>
        <dbReference type="ARBA" id="ARBA00023136"/>
    </source>
</evidence>
<keyword evidence="5" id="KW-1278">Translocase</keyword>
<keyword evidence="8 9" id="KW-0472">Membrane</keyword>
<dbReference type="Pfam" id="PF02508">
    <property type="entry name" value="Rnf-Nqr"/>
    <property type="match status" value="1"/>
</dbReference>
<dbReference type="InterPro" id="IPR011293">
    <property type="entry name" value="Ion_transpt_RnfA/RsxA"/>
</dbReference>
<keyword evidence="3" id="KW-0997">Cell inner membrane</keyword>
<accession>A0A520S1B0</accession>
<feature type="transmembrane region" description="Helical" evidence="9">
    <location>
        <begin position="41"/>
        <end position="59"/>
    </location>
</feature>
<feature type="transmembrane region" description="Helical" evidence="9">
    <location>
        <begin position="71"/>
        <end position="92"/>
    </location>
</feature>
<evidence type="ECO:0000256" key="6">
    <source>
        <dbReference type="ARBA" id="ARBA00022982"/>
    </source>
</evidence>
<feature type="transmembrane region" description="Helical" evidence="9">
    <location>
        <begin position="6"/>
        <end position="29"/>
    </location>
</feature>
<dbReference type="Proteomes" id="UP000316199">
    <property type="component" value="Unassembled WGS sequence"/>
</dbReference>
<dbReference type="GO" id="GO:0012505">
    <property type="term" value="C:endomembrane system"/>
    <property type="evidence" value="ECO:0007669"/>
    <property type="project" value="UniProtKB-SubCell"/>
</dbReference>
<evidence type="ECO:0000256" key="4">
    <source>
        <dbReference type="ARBA" id="ARBA00022692"/>
    </source>
</evidence>
<evidence type="ECO:0000313" key="10">
    <source>
        <dbReference type="EMBL" id="RZO76249.1"/>
    </source>
</evidence>
<name>A0A520S1B0_9GAMM</name>
<evidence type="ECO:0000313" key="11">
    <source>
        <dbReference type="Proteomes" id="UP000316199"/>
    </source>
</evidence>
<dbReference type="NCBIfam" id="TIGR01943">
    <property type="entry name" value="rnfA"/>
    <property type="match status" value="1"/>
</dbReference>
<gene>
    <name evidence="10" type="primary">rsxA</name>
    <name evidence="10" type="ORF">EVA68_04930</name>
</gene>
<organism evidence="10 11">
    <name type="scientific">OM182 bacterium</name>
    <dbReference type="NCBI Taxonomy" id="2510334"/>
    <lineage>
        <taxon>Bacteria</taxon>
        <taxon>Pseudomonadati</taxon>
        <taxon>Pseudomonadota</taxon>
        <taxon>Gammaproteobacteria</taxon>
        <taxon>OMG group</taxon>
        <taxon>OM182 clade</taxon>
    </lineage>
</organism>
<keyword evidence="2" id="KW-0813">Transport</keyword>